<dbReference type="PATRIC" id="fig|1150600.3.peg.1769"/>
<dbReference type="InterPro" id="IPR036457">
    <property type="entry name" value="PPM-type-like_dom_sf"/>
</dbReference>
<evidence type="ECO:0000313" key="3">
    <source>
        <dbReference type="EMBL" id="EOR95012.1"/>
    </source>
</evidence>
<dbReference type="Pfam" id="PF07228">
    <property type="entry name" value="SpoIIE"/>
    <property type="match status" value="1"/>
</dbReference>
<dbReference type="Proteomes" id="UP000014174">
    <property type="component" value="Unassembled WGS sequence"/>
</dbReference>
<gene>
    <name evidence="3" type="ORF">ADIARSV_1796</name>
</gene>
<sequence length="437" mass="49665">MNFAALLVHQESKYHFFNFIMATLEEVKHIENPSDNELVQMLLKRQAELNSLLEITLAINKNSSASVLFEMLKIILQVNLKVGSMLLLVKEEDHFDCASHFGKPVDSFVGIQKMCSQLIMLKTITALAEYEIPNLKKYDYYVPVRHNDTTLAFVLIGDFNAVPELLSHELSYIQTLLNIVMVALENKKLFRERVQRERLQRDIELAGEVQNMLVPLRLPKSKAYEIAATYLPHENIGGDYFDFIHLNENEFLWCIADVSGKGVSAALLMANLQASLRAWTSVERDLGEVIRKLNAVVTNNTKGERFITLFLGRYNIISREMEYINAGHNAPVLIIGDQISFLKTGTTLLGVFDELPFVNQGKQIIPENSLIFNYTDGLIESFEEDAFVLEEELVGYVFKHSQQTAERVNKCVLTDIKESKGAKMNSDDVTLLTLKIH</sequence>
<keyword evidence="4" id="KW-1185">Reference proteome</keyword>
<organism evidence="3 4">
    <name type="scientific">Arcticibacter svalbardensis MN12-7</name>
    <dbReference type="NCBI Taxonomy" id="1150600"/>
    <lineage>
        <taxon>Bacteria</taxon>
        <taxon>Pseudomonadati</taxon>
        <taxon>Bacteroidota</taxon>
        <taxon>Sphingobacteriia</taxon>
        <taxon>Sphingobacteriales</taxon>
        <taxon>Sphingobacteriaceae</taxon>
        <taxon>Arcticibacter</taxon>
    </lineage>
</organism>
<dbReference type="eggNOG" id="COG2208">
    <property type="taxonomic scope" value="Bacteria"/>
</dbReference>
<dbReference type="PANTHER" id="PTHR43156">
    <property type="entry name" value="STAGE II SPORULATION PROTEIN E-RELATED"/>
    <property type="match status" value="1"/>
</dbReference>
<dbReference type="GO" id="GO:0016791">
    <property type="term" value="F:phosphatase activity"/>
    <property type="evidence" value="ECO:0007669"/>
    <property type="project" value="TreeGrafter"/>
</dbReference>
<dbReference type="OrthoDB" id="9763484at2"/>
<proteinExistence type="predicted"/>
<dbReference type="InterPro" id="IPR001932">
    <property type="entry name" value="PPM-type_phosphatase-like_dom"/>
</dbReference>
<evidence type="ECO:0000259" key="2">
    <source>
        <dbReference type="SMART" id="SM00331"/>
    </source>
</evidence>
<feature type="domain" description="PPM-type phosphatase" evidence="2">
    <location>
        <begin position="221"/>
        <end position="436"/>
    </location>
</feature>
<evidence type="ECO:0000256" key="1">
    <source>
        <dbReference type="ARBA" id="ARBA00022801"/>
    </source>
</evidence>
<reference evidence="3 4" key="1">
    <citation type="journal article" date="2013" name="Genome Announc.">
        <title>Draft Genome Sequence of Arcticibacter svalbardensis Strain MN12-7T, a Member of the Family Sphingobacteriaceae Isolated from an Arctic Soil Sample.</title>
        <authorList>
            <person name="Shivaji S."/>
            <person name="Ara S."/>
            <person name="Prasad S."/>
            <person name="Manasa B.P."/>
            <person name="Begum Z."/>
            <person name="Singh A."/>
            <person name="Kumar Pinnaka A."/>
        </authorList>
    </citation>
    <scope>NUCLEOTIDE SEQUENCE [LARGE SCALE GENOMIC DNA]</scope>
    <source>
        <strain evidence="3 4">MN12-7</strain>
    </source>
</reference>
<dbReference type="RefSeq" id="WP_016195032.1">
    <property type="nucleotide sequence ID" value="NZ_AQPN01000069.1"/>
</dbReference>
<dbReference type="EMBL" id="AQPN01000069">
    <property type="protein sequence ID" value="EOR95012.1"/>
    <property type="molecule type" value="Genomic_DNA"/>
</dbReference>
<dbReference type="PANTHER" id="PTHR43156:SF2">
    <property type="entry name" value="STAGE II SPORULATION PROTEIN E"/>
    <property type="match status" value="1"/>
</dbReference>
<comment type="caution">
    <text evidence="3">The sequence shown here is derived from an EMBL/GenBank/DDBJ whole genome shotgun (WGS) entry which is preliminary data.</text>
</comment>
<evidence type="ECO:0000313" key="4">
    <source>
        <dbReference type="Proteomes" id="UP000014174"/>
    </source>
</evidence>
<name>R9GT24_9SPHI</name>
<dbReference type="AlphaFoldDB" id="R9GT24"/>
<dbReference type="Gene3D" id="3.60.40.10">
    <property type="entry name" value="PPM-type phosphatase domain"/>
    <property type="match status" value="1"/>
</dbReference>
<accession>R9GT24</accession>
<keyword evidence="1" id="KW-0378">Hydrolase</keyword>
<dbReference type="InterPro" id="IPR052016">
    <property type="entry name" value="Bact_Sigma-Reg"/>
</dbReference>
<dbReference type="SMART" id="SM00331">
    <property type="entry name" value="PP2C_SIG"/>
    <property type="match status" value="1"/>
</dbReference>
<dbReference type="STRING" id="1150600.ADIARSV_1796"/>
<protein>
    <submittedName>
        <fullName evidence="3">Serine phosphatase RsbU, regulator of sigma subunit</fullName>
    </submittedName>
</protein>